<evidence type="ECO:0000256" key="1">
    <source>
        <dbReference type="ARBA" id="ARBA00022598"/>
    </source>
</evidence>
<keyword evidence="4" id="KW-0648">Protein biosynthesis</keyword>
<dbReference type="SUPFAM" id="SSF52374">
    <property type="entry name" value="Nucleotidylyl transferase"/>
    <property type="match status" value="1"/>
</dbReference>
<dbReference type="PANTHER" id="PTHR43326:SF1">
    <property type="entry name" value="METHIONINE--TRNA LIGASE, MITOCHONDRIAL"/>
    <property type="match status" value="1"/>
</dbReference>
<dbReference type="InterPro" id="IPR033911">
    <property type="entry name" value="MetRS_core"/>
</dbReference>
<accession>X1LMZ5</accession>
<comment type="caution">
    <text evidence="7">The sequence shown here is derived from an EMBL/GenBank/DDBJ whole genome shotgun (WGS) entry which is preliminary data.</text>
</comment>
<dbReference type="PRINTS" id="PR01041">
    <property type="entry name" value="TRNASYNTHMET"/>
</dbReference>
<organism evidence="7">
    <name type="scientific">marine sediment metagenome</name>
    <dbReference type="NCBI Taxonomy" id="412755"/>
    <lineage>
        <taxon>unclassified sequences</taxon>
        <taxon>metagenomes</taxon>
        <taxon>ecological metagenomes</taxon>
    </lineage>
</organism>
<keyword evidence="1" id="KW-0436">Ligase</keyword>
<evidence type="ECO:0000256" key="5">
    <source>
        <dbReference type="ARBA" id="ARBA00023146"/>
    </source>
</evidence>
<evidence type="ECO:0000313" key="7">
    <source>
        <dbReference type="EMBL" id="GAI07206.1"/>
    </source>
</evidence>
<dbReference type="InterPro" id="IPR023457">
    <property type="entry name" value="Met-tRNA_synth_2"/>
</dbReference>
<dbReference type="AlphaFoldDB" id="X1LMZ5"/>
<dbReference type="Pfam" id="PF09334">
    <property type="entry name" value="tRNA-synt_1g"/>
    <property type="match status" value="1"/>
</dbReference>
<dbReference type="EMBL" id="BARV01010039">
    <property type="protein sequence ID" value="GAI07206.1"/>
    <property type="molecule type" value="Genomic_DNA"/>
</dbReference>
<evidence type="ECO:0000256" key="2">
    <source>
        <dbReference type="ARBA" id="ARBA00022741"/>
    </source>
</evidence>
<dbReference type="Gene3D" id="2.170.220.10">
    <property type="match status" value="1"/>
</dbReference>
<dbReference type="InterPro" id="IPR014729">
    <property type="entry name" value="Rossmann-like_a/b/a_fold"/>
</dbReference>
<reference evidence="7" key="1">
    <citation type="journal article" date="2014" name="Front. Microbiol.">
        <title>High frequency of phylogenetically diverse reductive dehalogenase-homologous genes in deep subseafloor sedimentary metagenomes.</title>
        <authorList>
            <person name="Kawai M."/>
            <person name="Futagami T."/>
            <person name="Toyoda A."/>
            <person name="Takaki Y."/>
            <person name="Nishi S."/>
            <person name="Hori S."/>
            <person name="Arai W."/>
            <person name="Tsubouchi T."/>
            <person name="Morono Y."/>
            <person name="Uchiyama I."/>
            <person name="Ito T."/>
            <person name="Fujiyama A."/>
            <person name="Inagaki F."/>
            <person name="Takami H."/>
        </authorList>
    </citation>
    <scope>NUCLEOTIDE SEQUENCE</scope>
    <source>
        <strain evidence="7">Expedition CK06-06</strain>
    </source>
</reference>
<name>X1LMZ5_9ZZZZ</name>
<feature type="non-terminal residue" evidence="7">
    <location>
        <position position="1"/>
    </location>
</feature>
<dbReference type="InterPro" id="IPR015413">
    <property type="entry name" value="Methionyl/Leucyl_tRNA_Synth"/>
</dbReference>
<keyword evidence="3" id="KW-0067">ATP-binding</keyword>
<feature type="domain" description="Methionyl/Leucyl tRNA synthetase" evidence="6">
    <location>
        <begin position="1"/>
        <end position="129"/>
    </location>
</feature>
<gene>
    <name evidence="7" type="ORF">S06H3_19582</name>
</gene>
<dbReference type="PANTHER" id="PTHR43326">
    <property type="entry name" value="METHIONYL-TRNA SYNTHETASE"/>
    <property type="match status" value="1"/>
</dbReference>
<dbReference type="GO" id="GO:0006431">
    <property type="term" value="P:methionyl-tRNA aminoacylation"/>
    <property type="evidence" value="ECO:0007669"/>
    <property type="project" value="InterPro"/>
</dbReference>
<dbReference type="Gene3D" id="3.40.50.620">
    <property type="entry name" value="HUPs"/>
    <property type="match status" value="1"/>
</dbReference>
<evidence type="ECO:0000259" key="6">
    <source>
        <dbReference type="Pfam" id="PF09334"/>
    </source>
</evidence>
<dbReference type="GO" id="GO:0004825">
    <property type="term" value="F:methionine-tRNA ligase activity"/>
    <property type="evidence" value="ECO:0007669"/>
    <property type="project" value="InterPro"/>
</dbReference>
<sequence length="177" mass="20915">HAYTTIAADVLARWHKIKDDEVFFLTGTDDHGKKIVQAAEKVGKTPKEFTNELIPKFKDAWKKLNIEYNRFIRTTDKDHEKIVSEILQKVYDKGDIYKGVYEGFYCTDCEAYYTEKDLINGCCPIHKTKAEKLKEESYFFKLSKYQDKLLDLYKKNPSFISPKNRRIEIINRVKEEL</sequence>
<keyword evidence="5" id="KW-0030">Aminoacyl-tRNA synthetase</keyword>
<evidence type="ECO:0000256" key="4">
    <source>
        <dbReference type="ARBA" id="ARBA00022917"/>
    </source>
</evidence>
<proteinExistence type="predicted"/>
<dbReference type="GO" id="GO:0005524">
    <property type="term" value="F:ATP binding"/>
    <property type="evidence" value="ECO:0007669"/>
    <property type="project" value="UniProtKB-KW"/>
</dbReference>
<protein>
    <recommendedName>
        <fullName evidence="6">Methionyl/Leucyl tRNA synthetase domain-containing protein</fullName>
    </recommendedName>
</protein>
<keyword evidence="2" id="KW-0547">Nucleotide-binding</keyword>
<evidence type="ECO:0000256" key="3">
    <source>
        <dbReference type="ARBA" id="ARBA00022840"/>
    </source>
</evidence>